<feature type="transmembrane region" description="Helical" evidence="1">
    <location>
        <begin position="94"/>
        <end position="119"/>
    </location>
</feature>
<evidence type="ECO:0000313" key="3">
    <source>
        <dbReference type="Proteomes" id="UP001314681"/>
    </source>
</evidence>
<feature type="transmembrane region" description="Helical" evidence="1">
    <location>
        <begin position="12"/>
        <end position="31"/>
    </location>
</feature>
<gene>
    <name evidence="2" type="ORF">KTH90_04490</name>
</gene>
<reference evidence="2 3" key="1">
    <citation type="submission" date="2021-06" db="EMBL/GenBank/DDBJ databases">
        <title>Description of novel taxa of the family Lachnospiraceae.</title>
        <authorList>
            <person name="Chaplin A.V."/>
            <person name="Sokolova S.R."/>
            <person name="Pikina A.P."/>
            <person name="Korzhanova M."/>
            <person name="Belova V."/>
            <person name="Korostin D."/>
            <person name="Efimov B.A."/>
        </authorList>
    </citation>
    <scope>NUCLEOTIDE SEQUENCE [LARGE SCALE GENOMIC DNA]</scope>
    <source>
        <strain evidence="2 3">ASD4241</strain>
    </source>
</reference>
<dbReference type="Proteomes" id="UP001314681">
    <property type="component" value="Unassembled WGS sequence"/>
</dbReference>
<keyword evidence="1" id="KW-1133">Transmembrane helix</keyword>
<dbReference type="PANTHER" id="PTHR35007:SF2">
    <property type="entry name" value="PILUS ASSEMBLE PROTEIN"/>
    <property type="match status" value="1"/>
</dbReference>
<keyword evidence="1" id="KW-0472">Membrane</keyword>
<sequence length="283" mass="32135">MEVMDIISRGKAVTELICPVLFMLALCSASYTQVQERLIQWRNQMGGQVRRQLKTTGLPYFRYDRIQDYLEHYGVTYMFPGKADPISYLAVKGLFALLCMAAGLQIHPVIGLLLLPVGFQAPDGFIRLSNNQDNDEMLADIKNVYDTLRIQTKAGVYLTHSLSECYLAVENERLKAALLTLTNRIVAKSDITHALEEFHEKFENKYIDILCMILQQSLESGRTVQILEDVSSQLTDMQHAIHMKEKEKLDRKIQVLQLLIFVGIMGVCLLGLGTEIMDSIILF</sequence>
<keyword evidence="3" id="KW-1185">Reference proteome</keyword>
<proteinExistence type="predicted"/>
<dbReference type="PANTHER" id="PTHR35007">
    <property type="entry name" value="INTEGRAL MEMBRANE PROTEIN-RELATED"/>
    <property type="match status" value="1"/>
</dbReference>
<accession>A0ABS6K416</accession>
<dbReference type="RefSeq" id="WP_158349892.1">
    <property type="nucleotide sequence ID" value="NZ_JAHQCX010000002.1"/>
</dbReference>
<evidence type="ECO:0000313" key="2">
    <source>
        <dbReference type="EMBL" id="MBU9725269.1"/>
    </source>
</evidence>
<dbReference type="Gene3D" id="1.20.81.30">
    <property type="entry name" value="Type II secretion system (T2SS), domain F"/>
    <property type="match status" value="1"/>
</dbReference>
<comment type="caution">
    <text evidence="2">The sequence shown here is derived from an EMBL/GenBank/DDBJ whole genome shotgun (WGS) entry which is preliminary data.</text>
</comment>
<organism evidence="2 3">
    <name type="scientific">Diplocloster modestus</name>
    <dbReference type="NCBI Taxonomy" id="2850322"/>
    <lineage>
        <taxon>Bacteria</taxon>
        <taxon>Bacillati</taxon>
        <taxon>Bacillota</taxon>
        <taxon>Clostridia</taxon>
        <taxon>Lachnospirales</taxon>
        <taxon>Lachnospiraceae</taxon>
        <taxon>Diplocloster</taxon>
    </lineage>
</organism>
<dbReference type="EMBL" id="JAHQCX010000002">
    <property type="protein sequence ID" value="MBU9725269.1"/>
    <property type="molecule type" value="Genomic_DNA"/>
</dbReference>
<name>A0ABS6K416_9FIRM</name>
<dbReference type="InterPro" id="IPR042094">
    <property type="entry name" value="T2SS_GspF_sf"/>
</dbReference>
<keyword evidence="1" id="KW-0812">Transmembrane</keyword>
<protein>
    <submittedName>
        <fullName evidence="2">Uncharacterized protein</fullName>
    </submittedName>
</protein>
<feature type="transmembrane region" description="Helical" evidence="1">
    <location>
        <begin position="253"/>
        <end position="273"/>
    </location>
</feature>
<evidence type="ECO:0000256" key="1">
    <source>
        <dbReference type="SAM" id="Phobius"/>
    </source>
</evidence>